<dbReference type="Proteomes" id="UP000789920">
    <property type="component" value="Unassembled WGS sequence"/>
</dbReference>
<feature type="non-terminal residue" evidence="1">
    <location>
        <position position="1"/>
    </location>
</feature>
<proteinExistence type="predicted"/>
<evidence type="ECO:0000313" key="1">
    <source>
        <dbReference type="EMBL" id="CAG8629728.1"/>
    </source>
</evidence>
<comment type="caution">
    <text evidence="1">The sequence shown here is derived from an EMBL/GenBank/DDBJ whole genome shotgun (WGS) entry which is preliminary data.</text>
</comment>
<reference evidence="1" key="1">
    <citation type="submission" date="2021-06" db="EMBL/GenBank/DDBJ databases">
        <authorList>
            <person name="Kallberg Y."/>
            <person name="Tangrot J."/>
            <person name="Rosling A."/>
        </authorList>
    </citation>
    <scope>NUCLEOTIDE SEQUENCE</scope>
    <source>
        <strain evidence="1">MA461A</strain>
    </source>
</reference>
<accession>A0ACA9N3G6</accession>
<sequence length="226" mass="25498">RANVDLKPILSIHVALQYISKYASKAEPRSEAFSQILDRILNNSNATNRLLAPVQKLLLHSISEHDISAQETCHLLLEISLYHSSCAFVLLNLNKETARWLHGAGVREDENYSKRANVDLKPILSIHVALQYISKYASKAEPRSEAFSQILDRILNNSNATNRLLAPVQKLLLHSISEHDISAQETCHLLLEISLYHSSCAFVLLNLNKETARWLHGAGVREDENY</sequence>
<evidence type="ECO:0000313" key="2">
    <source>
        <dbReference type="Proteomes" id="UP000789920"/>
    </source>
</evidence>
<protein>
    <submittedName>
        <fullName evidence="1">15490_t:CDS:1</fullName>
    </submittedName>
</protein>
<organism evidence="1 2">
    <name type="scientific">Racocetra persica</name>
    <dbReference type="NCBI Taxonomy" id="160502"/>
    <lineage>
        <taxon>Eukaryota</taxon>
        <taxon>Fungi</taxon>
        <taxon>Fungi incertae sedis</taxon>
        <taxon>Mucoromycota</taxon>
        <taxon>Glomeromycotina</taxon>
        <taxon>Glomeromycetes</taxon>
        <taxon>Diversisporales</taxon>
        <taxon>Gigasporaceae</taxon>
        <taxon>Racocetra</taxon>
    </lineage>
</organism>
<feature type="non-terminal residue" evidence="1">
    <location>
        <position position="226"/>
    </location>
</feature>
<name>A0ACA9N3G6_9GLOM</name>
<dbReference type="EMBL" id="CAJVQC010011655">
    <property type="protein sequence ID" value="CAG8629728.1"/>
    <property type="molecule type" value="Genomic_DNA"/>
</dbReference>
<gene>
    <name evidence="1" type="ORF">RPERSI_LOCUS7053</name>
</gene>
<keyword evidence="2" id="KW-1185">Reference proteome</keyword>